<protein>
    <submittedName>
        <fullName evidence="2">G11093 protein</fullName>
    </submittedName>
</protein>
<feature type="compositionally biased region" description="Basic and acidic residues" evidence="1">
    <location>
        <begin position="1"/>
        <end position="13"/>
    </location>
</feature>
<organism evidence="2 3">
    <name type="scientific">Coccomyxa viridis</name>
    <dbReference type="NCBI Taxonomy" id="1274662"/>
    <lineage>
        <taxon>Eukaryota</taxon>
        <taxon>Viridiplantae</taxon>
        <taxon>Chlorophyta</taxon>
        <taxon>core chlorophytes</taxon>
        <taxon>Trebouxiophyceae</taxon>
        <taxon>Trebouxiophyceae incertae sedis</taxon>
        <taxon>Coccomyxaceae</taxon>
        <taxon>Coccomyxa</taxon>
    </lineage>
</organism>
<dbReference type="EMBL" id="CAXHTA020000017">
    <property type="protein sequence ID" value="CAL5228030.1"/>
    <property type="molecule type" value="Genomic_DNA"/>
</dbReference>
<evidence type="ECO:0000256" key="1">
    <source>
        <dbReference type="SAM" id="MobiDB-lite"/>
    </source>
</evidence>
<proteinExistence type="predicted"/>
<dbReference type="Proteomes" id="UP001497392">
    <property type="component" value="Unassembled WGS sequence"/>
</dbReference>
<sequence length="76" mass="8007">MERGPESETKAAKENPGPEDFGKGGIVAKPETPCKELAVVTEREKSIAVITSTPGLSKKSSTEEVPAYGGRPHISL</sequence>
<keyword evidence="3" id="KW-1185">Reference proteome</keyword>
<comment type="caution">
    <text evidence="2">The sequence shown here is derived from an EMBL/GenBank/DDBJ whole genome shotgun (WGS) entry which is preliminary data.</text>
</comment>
<reference evidence="2 3" key="1">
    <citation type="submission" date="2024-06" db="EMBL/GenBank/DDBJ databases">
        <authorList>
            <person name="Kraege A."/>
            <person name="Thomma B."/>
        </authorList>
    </citation>
    <scope>NUCLEOTIDE SEQUENCE [LARGE SCALE GENOMIC DNA]</scope>
</reference>
<gene>
    <name evidence="2" type="primary">g11093</name>
    <name evidence="2" type="ORF">VP750_LOCUS9936</name>
</gene>
<feature type="region of interest" description="Disordered" evidence="1">
    <location>
        <begin position="1"/>
        <end position="29"/>
    </location>
</feature>
<evidence type="ECO:0000313" key="3">
    <source>
        <dbReference type="Proteomes" id="UP001497392"/>
    </source>
</evidence>
<feature type="region of interest" description="Disordered" evidence="1">
    <location>
        <begin position="54"/>
        <end position="76"/>
    </location>
</feature>
<accession>A0ABP1G9T5</accession>
<evidence type="ECO:0000313" key="2">
    <source>
        <dbReference type="EMBL" id="CAL5228030.1"/>
    </source>
</evidence>
<name>A0ABP1G9T5_9CHLO</name>